<feature type="repeat" description="PPR" evidence="2">
    <location>
        <begin position="329"/>
        <end position="363"/>
    </location>
</feature>
<dbReference type="SMR" id="A0A843VIK1"/>
<dbReference type="EMBL" id="NMUH01001420">
    <property type="protein sequence ID" value="MQL92183.1"/>
    <property type="molecule type" value="Genomic_DNA"/>
</dbReference>
<evidence type="ECO:0000256" key="1">
    <source>
        <dbReference type="ARBA" id="ARBA00022737"/>
    </source>
</evidence>
<name>A0A843VIK1_COLES</name>
<reference evidence="3" key="1">
    <citation type="submission" date="2017-07" db="EMBL/GenBank/DDBJ databases">
        <title>Taro Niue Genome Assembly and Annotation.</title>
        <authorList>
            <person name="Atibalentja N."/>
            <person name="Keating K."/>
            <person name="Fields C.J."/>
        </authorList>
    </citation>
    <scope>NUCLEOTIDE SEQUENCE</scope>
    <source>
        <strain evidence="3">Niue_2</strain>
        <tissue evidence="3">Leaf</tissue>
    </source>
</reference>
<gene>
    <name evidence="3" type="ORF">Taro_024807</name>
</gene>
<dbReference type="Pfam" id="PF01535">
    <property type="entry name" value="PPR"/>
    <property type="match status" value="1"/>
</dbReference>
<keyword evidence="4" id="KW-1185">Reference proteome</keyword>
<evidence type="ECO:0000256" key="2">
    <source>
        <dbReference type="PROSITE-ProRule" id="PRU00708"/>
    </source>
</evidence>
<dbReference type="Pfam" id="PF20431">
    <property type="entry name" value="E_motif"/>
    <property type="match status" value="1"/>
</dbReference>
<dbReference type="Gene3D" id="1.25.40.10">
    <property type="entry name" value="Tetratricopeptide repeat domain"/>
    <property type="match status" value="4"/>
</dbReference>
<organism evidence="3 4">
    <name type="scientific">Colocasia esculenta</name>
    <name type="common">Wild taro</name>
    <name type="synonym">Arum esculentum</name>
    <dbReference type="NCBI Taxonomy" id="4460"/>
    <lineage>
        <taxon>Eukaryota</taxon>
        <taxon>Viridiplantae</taxon>
        <taxon>Streptophyta</taxon>
        <taxon>Embryophyta</taxon>
        <taxon>Tracheophyta</taxon>
        <taxon>Spermatophyta</taxon>
        <taxon>Magnoliopsida</taxon>
        <taxon>Liliopsida</taxon>
        <taxon>Araceae</taxon>
        <taxon>Aroideae</taxon>
        <taxon>Colocasieae</taxon>
        <taxon>Colocasia</taxon>
    </lineage>
</organism>
<feature type="repeat" description="PPR" evidence="2">
    <location>
        <begin position="193"/>
        <end position="227"/>
    </location>
</feature>
<sequence length="548" mass="60101">MRRSVAVIGHGVVEDLRASRLAQSSPYDLLLRALGQGGPASLPLLKQIHALVVTYGLSSKSVLACRLISAYAGVSGADHARKLFDVLPNRTPQAYDCMLRAYANVGRHRCVVRLYTLMLSTKEAQPGPITYSVLLRAGVESGELHVGRVVHAHVLLSGCELDLHLVTDFVHLYSTCGFVEIARKLFAAMPRKDVVVWTAMIDGLFRNGDHDGGLRLFSDLKESGLKANTATWNVLISGFARDDLASEAFHWLRLMQVDGVKPDTVSLCTILPLVSQSAILKLGLGIHAYAIRRGFELDLFVASALVDMYAKCGKLAVARCLFDHIEVKDTGLWNAIIVGYGMHGSCREALRLFSQMEDSGIRPNEITLSSILSACSHSGLVSEGCWVFNLIVGKYGFMPSHEHYSCMVDLLGRAGKLDEAFALISNMPVEPAKDVWGALLSACRIHPDVKLAEVVAQQMLVSKHPAQEAGYLVMMSNIYADFGQWTDVARLRTQIRDFGLKKRTGYSWIEVGDTVHVFKMFDTSHPQSEQICALLKNLESANSGITLS</sequence>
<evidence type="ECO:0000313" key="4">
    <source>
        <dbReference type="Proteomes" id="UP000652761"/>
    </source>
</evidence>
<dbReference type="GO" id="GO:0009451">
    <property type="term" value="P:RNA modification"/>
    <property type="evidence" value="ECO:0007669"/>
    <property type="project" value="InterPro"/>
</dbReference>
<dbReference type="AlphaFoldDB" id="A0A843VIK1"/>
<proteinExistence type="predicted"/>
<comment type="caution">
    <text evidence="3">The sequence shown here is derived from an EMBL/GenBank/DDBJ whole genome shotgun (WGS) entry which is preliminary data.</text>
</comment>
<dbReference type="OrthoDB" id="185373at2759"/>
<dbReference type="FunFam" id="1.25.40.10:FF:000090">
    <property type="entry name" value="Pentatricopeptide repeat-containing protein, chloroplastic"/>
    <property type="match status" value="1"/>
</dbReference>
<dbReference type="Pfam" id="PF13041">
    <property type="entry name" value="PPR_2"/>
    <property type="match status" value="2"/>
</dbReference>
<protein>
    <recommendedName>
        <fullName evidence="5">Pentatricopeptide repeat-containing protein</fullName>
    </recommendedName>
</protein>
<keyword evidence="1" id="KW-0677">Repeat</keyword>
<dbReference type="Proteomes" id="UP000652761">
    <property type="component" value="Unassembled WGS sequence"/>
</dbReference>
<dbReference type="InterPro" id="IPR046848">
    <property type="entry name" value="E_motif"/>
</dbReference>
<dbReference type="InterPro" id="IPR011990">
    <property type="entry name" value="TPR-like_helical_dom_sf"/>
</dbReference>
<feature type="repeat" description="PPR" evidence="2">
    <location>
        <begin position="228"/>
        <end position="262"/>
    </location>
</feature>
<dbReference type="PROSITE" id="PS51375">
    <property type="entry name" value="PPR"/>
    <property type="match status" value="3"/>
</dbReference>
<dbReference type="NCBIfam" id="TIGR00756">
    <property type="entry name" value="PPR"/>
    <property type="match status" value="3"/>
</dbReference>
<accession>A0A843VIK1</accession>
<evidence type="ECO:0000313" key="3">
    <source>
        <dbReference type="EMBL" id="MQL92183.1"/>
    </source>
</evidence>
<dbReference type="PANTHER" id="PTHR47926:SF347">
    <property type="entry name" value="PENTATRICOPEPTIDE REPEAT-CONTAINING PROTEIN"/>
    <property type="match status" value="1"/>
</dbReference>
<dbReference type="InterPro" id="IPR002885">
    <property type="entry name" value="PPR_rpt"/>
</dbReference>
<dbReference type="PANTHER" id="PTHR47926">
    <property type="entry name" value="PENTATRICOPEPTIDE REPEAT-CONTAINING PROTEIN"/>
    <property type="match status" value="1"/>
</dbReference>
<dbReference type="InterPro" id="IPR046960">
    <property type="entry name" value="PPR_At4g14850-like_plant"/>
</dbReference>
<evidence type="ECO:0008006" key="5">
    <source>
        <dbReference type="Google" id="ProtNLM"/>
    </source>
</evidence>
<dbReference type="GO" id="GO:0003723">
    <property type="term" value="F:RNA binding"/>
    <property type="evidence" value="ECO:0007669"/>
    <property type="project" value="InterPro"/>
</dbReference>